<evidence type="ECO:0000313" key="4">
    <source>
        <dbReference type="Proteomes" id="UP000675664"/>
    </source>
</evidence>
<organism evidence="3 4">
    <name type="scientific">Sinanaerobacter chloroacetimidivorans</name>
    <dbReference type="NCBI Taxonomy" id="2818044"/>
    <lineage>
        <taxon>Bacteria</taxon>
        <taxon>Bacillati</taxon>
        <taxon>Bacillota</taxon>
        <taxon>Clostridia</taxon>
        <taxon>Peptostreptococcales</taxon>
        <taxon>Anaerovoracaceae</taxon>
        <taxon>Sinanaerobacter</taxon>
    </lineage>
</organism>
<reference evidence="3" key="2">
    <citation type="submission" date="2021-04" db="EMBL/GenBank/DDBJ databases">
        <authorList>
            <person name="Liu J."/>
        </authorList>
    </citation>
    <scope>NUCLEOTIDE SEQUENCE</scope>
    <source>
        <strain evidence="3">BAD-6</strain>
    </source>
</reference>
<gene>
    <name evidence="3" type="ORF">KCX82_00805</name>
</gene>
<dbReference type="InterPro" id="IPR046680">
    <property type="entry name" value="DUF6550"/>
</dbReference>
<dbReference type="EMBL" id="JAGSND010000001">
    <property type="protein sequence ID" value="MBR0596406.1"/>
    <property type="molecule type" value="Genomic_DNA"/>
</dbReference>
<dbReference type="RefSeq" id="WP_227016538.1">
    <property type="nucleotide sequence ID" value="NZ_JAGSND010000001.1"/>
</dbReference>
<keyword evidence="2" id="KW-0812">Transmembrane</keyword>
<feature type="compositionally biased region" description="Polar residues" evidence="1">
    <location>
        <begin position="72"/>
        <end position="101"/>
    </location>
</feature>
<reference evidence="3" key="1">
    <citation type="submission" date="2021-04" db="EMBL/GenBank/DDBJ databases">
        <title>Sinoanaerobacter chloroacetimidivorans sp. nov., an obligate anaerobic bacterium isolated from anaerobic sludge.</title>
        <authorList>
            <person name="Bao Y."/>
        </authorList>
    </citation>
    <scope>NUCLEOTIDE SEQUENCE</scope>
    <source>
        <strain evidence="3">BAD-6</strain>
    </source>
</reference>
<dbReference type="Proteomes" id="UP000675664">
    <property type="component" value="Unassembled WGS sequence"/>
</dbReference>
<feature type="transmembrane region" description="Helical" evidence="2">
    <location>
        <begin position="12"/>
        <end position="32"/>
    </location>
</feature>
<feature type="compositionally biased region" description="Basic and acidic residues" evidence="1">
    <location>
        <begin position="105"/>
        <end position="125"/>
    </location>
</feature>
<keyword evidence="2" id="KW-0472">Membrane</keyword>
<keyword evidence="2" id="KW-1133">Transmembrane helix</keyword>
<sequence>MKMTEKTKKYLAIGGGAVICIALIAAISLQFGKAPAGEDVLPGANSSATDIVIDPSSLSTETDAEATKPVIQPNTNAADSTGQATDSRPAQTDQSEQSIQPEVTKPAEPEESVKTDSTQKPDGTKVDTPPTAVDHDTYTPPADTGTQNSGGGLPGFDNVPDAGANQVIQANDMYENGNKIGSMD</sequence>
<accession>A0A8J7VXA6</accession>
<comment type="caution">
    <text evidence="3">The sequence shown here is derived from an EMBL/GenBank/DDBJ whole genome shotgun (WGS) entry which is preliminary data.</text>
</comment>
<name>A0A8J7VXA6_9FIRM</name>
<keyword evidence="4" id="KW-1185">Reference proteome</keyword>
<feature type="region of interest" description="Disordered" evidence="1">
    <location>
        <begin position="55"/>
        <end position="164"/>
    </location>
</feature>
<evidence type="ECO:0000313" key="3">
    <source>
        <dbReference type="EMBL" id="MBR0596406.1"/>
    </source>
</evidence>
<dbReference type="AlphaFoldDB" id="A0A8J7VXA6"/>
<protein>
    <submittedName>
        <fullName evidence="3">Uncharacterized protein</fullName>
    </submittedName>
</protein>
<evidence type="ECO:0000256" key="1">
    <source>
        <dbReference type="SAM" id="MobiDB-lite"/>
    </source>
</evidence>
<dbReference type="Pfam" id="PF20187">
    <property type="entry name" value="DUF6550"/>
    <property type="match status" value="1"/>
</dbReference>
<evidence type="ECO:0000256" key="2">
    <source>
        <dbReference type="SAM" id="Phobius"/>
    </source>
</evidence>
<proteinExistence type="predicted"/>